<keyword evidence="3" id="KW-0645">Protease</keyword>
<keyword evidence="3" id="KW-0378">Hydrolase</keyword>
<dbReference type="RefSeq" id="WP_189002048.1">
    <property type="nucleotide sequence ID" value="NZ_BMOD01000004.1"/>
</dbReference>
<name>A0ABQ2CYP5_9DEIO</name>
<dbReference type="Proteomes" id="UP000632222">
    <property type="component" value="Unassembled WGS sequence"/>
</dbReference>
<proteinExistence type="predicted"/>
<feature type="coiled-coil region" evidence="1">
    <location>
        <begin position="706"/>
        <end position="733"/>
    </location>
</feature>
<evidence type="ECO:0000313" key="4">
    <source>
        <dbReference type="Proteomes" id="UP000632222"/>
    </source>
</evidence>
<dbReference type="Pfam" id="PF00675">
    <property type="entry name" value="Peptidase_M16"/>
    <property type="match status" value="1"/>
</dbReference>
<keyword evidence="4" id="KW-1185">Reference proteome</keyword>
<dbReference type="InterPro" id="IPR011765">
    <property type="entry name" value="Pept_M16_N"/>
</dbReference>
<dbReference type="InterPro" id="IPR013578">
    <property type="entry name" value="Peptidase_M16C_assoc"/>
</dbReference>
<sequence>MITSWQVGQTLHGYEVTRITPVPDLHGTLIELRHQSGARHIHIERDDPNLTFMVSFKTIPTDDTGVAHILEHMVLGGSEKFSVKDPFFMMMPRSLNTFMNALTGDDTTMYPFSTRNEKDFFNLLSIYLDAVFFPTLDEWKFLREAHRFEYSDPQDPQSSLTVQGIVYNEMKGTRADASMQFNNLLGQTLYPDTTYARDSGGDPAAIVNLTYEQLKNFHARHYHPSNAYFFTYGNQDLAGILEKIDAWALGRFEKQDFNIEVENQAPFDAPVKATGAYPSSETDHKSIVALAWMTASATDLYTTLKLSVLSSVLLGNSAAPLQKALIDSGLGQALAPGSGFNNGFAQSRFVAGLRGANPQDAEQIEALILEVLNRLVSEGIPDELIDSAIHKIELYRKHVSNSGYPYSLKVAFSFLSEWMYGADPVEALNFNHHLEQLEAERKQGRVLENLIQTELLDNPHRALVVLEASTTQAQKEAAQEQEFIQHALNTLQQADQERIVSNALKVLSLQDDPGDIDSLPNLELSDVNVTVPEVPYQTVVSEGTTVALVPQPTNGLVYAEVLFHTHHLNDSQKDLLNLLSTAITRSGAGERDDVELARHLEAVTGGVSATVGVHARPENPLVSSETFTLSGKALVRNQQALLEVLHDMLFAPRFTVARLQQLIKQQLVALESGITRAGHSYATRTAASQLSPVVALRERQSGLTQLNVLRKYLASSEEELETLLQDFQQMLRDSLKSGLWVCLTAEADQLETLQTEALKLFSVSSEELSQTPLQTSELCPVARLTETLVSFNAMSFKGVPYTHPDAAPLFILSQILTDTFLIPEIREKGGAYGAFSSYDTQAGVFSLATYRDPQLSRSFKVFLEVLERVEAGELQERHLKEGILSACSALDPLTSPDTIGSTRVFGDLGGFTRDKQEAFRAQILQTTLEDLKRVSQTYLNPALASYATVTSSSILQAQTDLPFAFVELPI</sequence>
<organism evidence="3 4">
    <name type="scientific">Deinococcus roseus</name>
    <dbReference type="NCBI Taxonomy" id="392414"/>
    <lineage>
        <taxon>Bacteria</taxon>
        <taxon>Thermotogati</taxon>
        <taxon>Deinococcota</taxon>
        <taxon>Deinococci</taxon>
        <taxon>Deinococcales</taxon>
        <taxon>Deinococcaceae</taxon>
        <taxon>Deinococcus</taxon>
    </lineage>
</organism>
<dbReference type="Pfam" id="PF22516">
    <property type="entry name" value="PreP_C"/>
    <property type="match status" value="1"/>
</dbReference>
<protein>
    <submittedName>
        <fullName evidence="3">Metalloprotease</fullName>
    </submittedName>
</protein>
<dbReference type="PANTHER" id="PTHR43016:SF13">
    <property type="entry name" value="PRESEQUENCE PROTEASE, MITOCHONDRIAL"/>
    <property type="match status" value="1"/>
</dbReference>
<keyword evidence="3" id="KW-0482">Metalloprotease</keyword>
<evidence type="ECO:0000256" key="1">
    <source>
        <dbReference type="SAM" id="Coils"/>
    </source>
</evidence>
<dbReference type="SUPFAM" id="SSF63411">
    <property type="entry name" value="LuxS/MPP-like metallohydrolase"/>
    <property type="match status" value="4"/>
</dbReference>
<dbReference type="InterPro" id="IPR055130">
    <property type="entry name" value="PreP_C"/>
</dbReference>
<dbReference type="PANTHER" id="PTHR43016">
    <property type="entry name" value="PRESEQUENCE PROTEASE"/>
    <property type="match status" value="1"/>
</dbReference>
<dbReference type="InterPro" id="IPR011249">
    <property type="entry name" value="Metalloenz_LuxS/M16"/>
</dbReference>
<evidence type="ECO:0000313" key="3">
    <source>
        <dbReference type="EMBL" id="GGJ30371.1"/>
    </source>
</evidence>
<dbReference type="SMART" id="SM01264">
    <property type="entry name" value="M16C_associated"/>
    <property type="match status" value="1"/>
</dbReference>
<dbReference type="Pfam" id="PF05193">
    <property type="entry name" value="Peptidase_M16_C"/>
    <property type="match status" value="1"/>
</dbReference>
<dbReference type="Gene3D" id="3.30.830.10">
    <property type="entry name" value="Metalloenzyme, LuxS/M16 peptidase-like"/>
    <property type="match status" value="4"/>
</dbReference>
<dbReference type="EMBL" id="BMOD01000004">
    <property type="protein sequence ID" value="GGJ30371.1"/>
    <property type="molecule type" value="Genomic_DNA"/>
</dbReference>
<dbReference type="Pfam" id="PF08367">
    <property type="entry name" value="M16C_assoc"/>
    <property type="match status" value="1"/>
</dbReference>
<comment type="caution">
    <text evidence="3">The sequence shown here is derived from an EMBL/GenBank/DDBJ whole genome shotgun (WGS) entry which is preliminary data.</text>
</comment>
<gene>
    <name evidence="3" type="ORF">GCM10008938_15500</name>
</gene>
<keyword evidence="1" id="KW-0175">Coiled coil</keyword>
<evidence type="ECO:0000259" key="2">
    <source>
        <dbReference type="SMART" id="SM01264"/>
    </source>
</evidence>
<feature type="domain" description="Peptidase M16C associated" evidence="2">
    <location>
        <begin position="466"/>
        <end position="712"/>
    </location>
</feature>
<accession>A0ABQ2CYP5</accession>
<dbReference type="GO" id="GO:0008237">
    <property type="term" value="F:metallopeptidase activity"/>
    <property type="evidence" value="ECO:0007669"/>
    <property type="project" value="UniProtKB-KW"/>
</dbReference>
<reference evidence="4" key="1">
    <citation type="journal article" date="2019" name="Int. J. Syst. Evol. Microbiol.">
        <title>The Global Catalogue of Microorganisms (GCM) 10K type strain sequencing project: providing services to taxonomists for standard genome sequencing and annotation.</title>
        <authorList>
            <consortium name="The Broad Institute Genomics Platform"/>
            <consortium name="The Broad Institute Genome Sequencing Center for Infectious Disease"/>
            <person name="Wu L."/>
            <person name="Ma J."/>
        </authorList>
    </citation>
    <scope>NUCLEOTIDE SEQUENCE [LARGE SCALE GENOMIC DNA]</scope>
    <source>
        <strain evidence="4">JCM 14370</strain>
    </source>
</reference>
<dbReference type="InterPro" id="IPR007863">
    <property type="entry name" value="Peptidase_M16_C"/>
</dbReference>